<dbReference type="Proteomes" id="UP000276133">
    <property type="component" value="Unassembled WGS sequence"/>
</dbReference>
<dbReference type="EMBL" id="REGN01001371">
    <property type="protein sequence ID" value="RNA35129.1"/>
    <property type="molecule type" value="Genomic_DNA"/>
</dbReference>
<sequence length="109" mass="12313">MVDSCNIALYKKSVVNSILFFKVSPGFERRLKPFEQTLLSRKTYSLFSFRMCKHYLKLEKNPALKGNQILTKSIKISKSPLEAATINGVLKYLSLASTGNPRLNASNRV</sequence>
<reference evidence="1 2" key="1">
    <citation type="journal article" date="2018" name="Sci. Rep.">
        <title>Genomic signatures of local adaptation to the degree of environmental predictability in rotifers.</title>
        <authorList>
            <person name="Franch-Gras L."/>
            <person name="Hahn C."/>
            <person name="Garcia-Roger E.M."/>
            <person name="Carmona M.J."/>
            <person name="Serra M."/>
            <person name="Gomez A."/>
        </authorList>
    </citation>
    <scope>NUCLEOTIDE SEQUENCE [LARGE SCALE GENOMIC DNA]</scope>
    <source>
        <strain evidence="1">HYR1</strain>
    </source>
</reference>
<accession>A0A3M7SHC3</accession>
<evidence type="ECO:0000313" key="2">
    <source>
        <dbReference type="Proteomes" id="UP000276133"/>
    </source>
</evidence>
<dbReference type="AlphaFoldDB" id="A0A3M7SHC3"/>
<organism evidence="1 2">
    <name type="scientific">Brachionus plicatilis</name>
    <name type="common">Marine rotifer</name>
    <name type="synonym">Brachionus muelleri</name>
    <dbReference type="NCBI Taxonomy" id="10195"/>
    <lineage>
        <taxon>Eukaryota</taxon>
        <taxon>Metazoa</taxon>
        <taxon>Spiralia</taxon>
        <taxon>Gnathifera</taxon>
        <taxon>Rotifera</taxon>
        <taxon>Eurotatoria</taxon>
        <taxon>Monogononta</taxon>
        <taxon>Pseudotrocha</taxon>
        <taxon>Ploima</taxon>
        <taxon>Brachionidae</taxon>
        <taxon>Brachionus</taxon>
    </lineage>
</organism>
<keyword evidence="2" id="KW-1185">Reference proteome</keyword>
<name>A0A3M7SHC3_BRAPC</name>
<evidence type="ECO:0000313" key="1">
    <source>
        <dbReference type="EMBL" id="RNA35129.1"/>
    </source>
</evidence>
<gene>
    <name evidence="1" type="ORF">BpHYR1_053238</name>
</gene>
<protein>
    <submittedName>
        <fullName evidence="1">Uncharacterized protein</fullName>
    </submittedName>
</protein>
<comment type="caution">
    <text evidence="1">The sequence shown here is derived from an EMBL/GenBank/DDBJ whole genome shotgun (WGS) entry which is preliminary data.</text>
</comment>
<proteinExistence type="predicted"/>